<dbReference type="AlphaFoldDB" id="A0A0C3ID08"/>
<protein>
    <submittedName>
        <fullName evidence="1">Uncharacterized protein</fullName>
    </submittedName>
</protein>
<dbReference type="HOGENOM" id="CLU_2776942_0_0_1"/>
<reference evidence="1 2" key="1">
    <citation type="submission" date="2014-04" db="EMBL/GenBank/DDBJ databases">
        <authorList>
            <consortium name="DOE Joint Genome Institute"/>
            <person name="Kuo A."/>
            <person name="Kohler A."/>
            <person name="Costa M.D."/>
            <person name="Nagy L.G."/>
            <person name="Floudas D."/>
            <person name="Copeland A."/>
            <person name="Barry K.W."/>
            <person name="Cichocki N."/>
            <person name="Veneault-Fourrey C."/>
            <person name="LaButti K."/>
            <person name="Lindquist E.A."/>
            <person name="Lipzen A."/>
            <person name="Lundell T."/>
            <person name="Morin E."/>
            <person name="Murat C."/>
            <person name="Sun H."/>
            <person name="Tunlid A."/>
            <person name="Henrissat B."/>
            <person name="Grigoriev I.V."/>
            <person name="Hibbett D.S."/>
            <person name="Martin F."/>
            <person name="Nordberg H.P."/>
            <person name="Cantor M.N."/>
            <person name="Hua S.X."/>
        </authorList>
    </citation>
    <scope>NUCLEOTIDE SEQUENCE [LARGE SCALE GENOMIC DNA]</scope>
    <source>
        <strain evidence="1 2">Marx 270</strain>
    </source>
</reference>
<reference evidence="2" key="2">
    <citation type="submission" date="2015-01" db="EMBL/GenBank/DDBJ databases">
        <title>Evolutionary Origins and Diversification of the Mycorrhizal Mutualists.</title>
        <authorList>
            <consortium name="DOE Joint Genome Institute"/>
            <consortium name="Mycorrhizal Genomics Consortium"/>
            <person name="Kohler A."/>
            <person name="Kuo A."/>
            <person name="Nagy L.G."/>
            <person name="Floudas D."/>
            <person name="Copeland A."/>
            <person name="Barry K.W."/>
            <person name="Cichocki N."/>
            <person name="Veneault-Fourrey C."/>
            <person name="LaButti K."/>
            <person name="Lindquist E.A."/>
            <person name="Lipzen A."/>
            <person name="Lundell T."/>
            <person name="Morin E."/>
            <person name="Murat C."/>
            <person name="Riley R."/>
            <person name="Ohm R."/>
            <person name="Sun H."/>
            <person name="Tunlid A."/>
            <person name="Henrissat B."/>
            <person name="Grigoriev I.V."/>
            <person name="Hibbett D.S."/>
            <person name="Martin F."/>
        </authorList>
    </citation>
    <scope>NUCLEOTIDE SEQUENCE [LARGE SCALE GENOMIC DNA]</scope>
    <source>
        <strain evidence="2">Marx 270</strain>
    </source>
</reference>
<proteinExistence type="predicted"/>
<keyword evidence="2" id="KW-1185">Reference proteome</keyword>
<dbReference type="InParanoid" id="A0A0C3ID08"/>
<accession>A0A0C3ID08</accession>
<sequence>MSSPIALLHYEPTYIYHFNLRASTKVKGKVRRKGLALGPLPHFAQAPIAPSAFDASLQLPVLSYITVPR</sequence>
<name>A0A0C3ID08_PISTI</name>
<gene>
    <name evidence="1" type="ORF">M404DRAFT_335841</name>
</gene>
<evidence type="ECO:0000313" key="1">
    <source>
        <dbReference type="EMBL" id="KIN94917.1"/>
    </source>
</evidence>
<dbReference type="EMBL" id="KN832082">
    <property type="protein sequence ID" value="KIN94917.1"/>
    <property type="molecule type" value="Genomic_DNA"/>
</dbReference>
<organism evidence="1 2">
    <name type="scientific">Pisolithus tinctorius Marx 270</name>
    <dbReference type="NCBI Taxonomy" id="870435"/>
    <lineage>
        <taxon>Eukaryota</taxon>
        <taxon>Fungi</taxon>
        <taxon>Dikarya</taxon>
        <taxon>Basidiomycota</taxon>
        <taxon>Agaricomycotina</taxon>
        <taxon>Agaricomycetes</taxon>
        <taxon>Agaricomycetidae</taxon>
        <taxon>Boletales</taxon>
        <taxon>Sclerodermatineae</taxon>
        <taxon>Pisolithaceae</taxon>
        <taxon>Pisolithus</taxon>
    </lineage>
</organism>
<evidence type="ECO:0000313" key="2">
    <source>
        <dbReference type="Proteomes" id="UP000054217"/>
    </source>
</evidence>
<dbReference type="Proteomes" id="UP000054217">
    <property type="component" value="Unassembled WGS sequence"/>
</dbReference>